<evidence type="ECO:0000256" key="9">
    <source>
        <dbReference type="ARBA" id="ARBA00023136"/>
    </source>
</evidence>
<accession>A0ABV3MZ63</accession>
<evidence type="ECO:0000256" key="8">
    <source>
        <dbReference type="ARBA" id="ARBA00022989"/>
    </source>
</evidence>
<keyword evidence="6" id="KW-0812">Transmembrane</keyword>
<evidence type="ECO:0000256" key="10">
    <source>
        <dbReference type="RuleBase" id="RU364125"/>
    </source>
</evidence>
<comment type="caution">
    <text evidence="11">The sequence shown here is derived from an EMBL/GenBank/DDBJ whole genome shotgun (WGS) entry which is preliminary data.</text>
</comment>
<dbReference type="RefSeq" id="WP_367167016.1">
    <property type="nucleotide sequence ID" value="NZ_JBFKZN010000003.1"/>
</dbReference>
<evidence type="ECO:0000256" key="4">
    <source>
        <dbReference type="ARBA" id="ARBA00022475"/>
    </source>
</evidence>
<dbReference type="EMBL" id="JBFKZN010000003">
    <property type="protein sequence ID" value="MEW5288856.1"/>
    <property type="molecule type" value="Genomic_DNA"/>
</dbReference>
<keyword evidence="9 10" id="KW-0472">Membrane</keyword>
<keyword evidence="10" id="KW-0997">Cell inner membrane</keyword>
<sequence>MTIKSFFLILLLVVTGAVVNAGLVVMGNHYLQRPVKPEANPPVVSTREEQHGWQYVEVKNLRVSLDDKGTGKHALSLDLALSTSDDVRAQQTENLLPEIKAFTLDIFNSLSPDEVRSMNMMELRQLMMERYQSDFDAINVLMPFTDLTLSKMVFM</sequence>
<dbReference type="Pfam" id="PF03748">
    <property type="entry name" value="FliL"/>
    <property type="match status" value="1"/>
</dbReference>
<reference evidence="11 12" key="1">
    <citation type="submission" date="2024-07" db="EMBL/GenBank/DDBJ databases">
        <authorList>
            <person name="Dulla G.F.J."/>
            <person name="Delorm J.G."/>
        </authorList>
    </citation>
    <scope>NUCLEOTIDE SEQUENCE [LARGE SCALE GENOMIC DNA]</scope>
    <source>
        <strain evidence="11 12">JGD 233</strain>
    </source>
</reference>
<proteinExistence type="inferred from homology"/>
<keyword evidence="11" id="KW-0966">Cell projection</keyword>
<keyword evidence="11" id="KW-0282">Flagellum</keyword>
<evidence type="ECO:0000256" key="2">
    <source>
        <dbReference type="ARBA" id="ARBA00004162"/>
    </source>
</evidence>
<evidence type="ECO:0000313" key="12">
    <source>
        <dbReference type="Proteomes" id="UP001554567"/>
    </source>
</evidence>
<dbReference type="InterPro" id="IPR005503">
    <property type="entry name" value="FliL"/>
</dbReference>
<evidence type="ECO:0000256" key="3">
    <source>
        <dbReference type="ARBA" id="ARBA00008281"/>
    </source>
</evidence>
<evidence type="ECO:0000313" key="11">
    <source>
        <dbReference type="EMBL" id="MEW5288856.1"/>
    </source>
</evidence>
<keyword evidence="8" id="KW-1133">Transmembrane helix</keyword>
<dbReference type="Proteomes" id="UP001554567">
    <property type="component" value="Unassembled WGS sequence"/>
</dbReference>
<evidence type="ECO:0000256" key="1">
    <source>
        <dbReference type="ARBA" id="ARBA00002254"/>
    </source>
</evidence>
<keyword evidence="4" id="KW-1003">Cell membrane</keyword>
<evidence type="ECO:0000256" key="5">
    <source>
        <dbReference type="ARBA" id="ARBA00022500"/>
    </source>
</evidence>
<gene>
    <name evidence="11" type="ORF">ABW286_06635</name>
</gene>
<comment type="function">
    <text evidence="1 10">Controls the rotational direction of flagella during chemotaxis.</text>
</comment>
<keyword evidence="7 10" id="KW-0283">Flagellar rotation</keyword>
<organism evidence="11 12">
    <name type="scientific">Erwinia papayae</name>
    <dbReference type="NCBI Taxonomy" id="206499"/>
    <lineage>
        <taxon>Bacteria</taxon>
        <taxon>Pseudomonadati</taxon>
        <taxon>Pseudomonadota</taxon>
        <taxon>Gammaproteobacteria</taxon>
        <taxon>Enterobacterales</taxon>
        <taxon>Erwiniaceae</taxon>
        <taxon>Erwinia</taxon>
    </lineage>
</organism>
<keyword evidence="12" id="KW-1185">Reference proteome</keyword>
<evidence type="ECO:0000256" key="6">
    <source>
        <dbReference type="ARBA" id="ARBA00022692"/>
    </source>
</evidence>
<name>A0ABV3MZ63_9GAMM</name>
<protein>
    <recommendedName>
        <fullName evidence="10">Flagellar protein FliL</fullName>
    </recommendedName>
</protein>
<comment type="subcellular location">
    <subcellularLocation>
        <location evidence="10">Cell inner membrane</location>
    </subcellularLocation>
    <subcellularLocation>
        <location evidence="2">Cell membrane</location>
        <topology evidence="2">Single-pass membrane protein</topology>
    </subcellularLocation>
</comment>
<keyword evidence="5 10" id="KW-0145">Chemotaxis</keyword>
<evidence type="ECO:0000256" key="7">
    <source>
        <dbReference type="ARBA" id="ARBA00022779"/>
    </source>
</evidence>
<keyword evidence="11" id="KW-0969">Cilium</keyword>
<comment type="similarity">
    <text evidence="3 10">Belongs to the FliL family.</text>
</comment>